<dbReference type="GO" id="GO:0016887">
    <property type="term" value="F:ATP hydrolysis activity"/>
    <property type="evidence" value="ECO:0007669"/>
    <property type="project" value="InterPro"/>
</dbReference>
<dbReference type="STRING" id="574650.SAMN04487966_102213"/>
<feature type="region of interest" description="Disordered" evidence="5">
    <location>
        <begin position="231"/>
        <end position="253"/>
    </location>
</feature>
<dbReference type="Pfam" id="PF13476">
    <property type="entry name" value="AAA_23"/>
    <property type="match status" value="1"/>
</dbReference>
<keyword evidence="4" id="KW-0175">Coiled coil</keyword>
<sequence>MRIHRIELQAFGPFAGRETVDLEPLNDAGLFLLDGPTGAGKSTVLSAVCFALYGTVPGRRSVDTLASTYAAPGTRPEVLLEVTLGGRRFEILRWPKYLRPRKRRSSDGSQYTEEKAGAQLRELRDGTWTELSVRADEIGQLLGTVLPLDSEQFMHVVMLPQGEFARFLRADSKDKEILLRRLFGTGRFDHVEKDLAARHQLLADAVRQDQQITDRLREEIDEALTDRLGSDWDADRTKDADDQPDDEPATLLDRTQWTDEDWSVLATGAVTRAVESAQQEVESAHHQAAQAREELTRLEKHRAALVAAVSWAERDERHRAASEQTERSRARLEQHRTATPLVRRSQDVERARQRALLAHQTWEQALGALRDDEHVLGWAKETDGAAALEAAGPGEDLARIITGLREVQSQADRAVDALDRHAADDRRALELDDELSTGALQDEELCARIEALSVEIQQLQDRISGLQESAQGLTGTAAGLDQAAETTAQAVSRVTAARRMQELADEVRDAEQSLRSVTDTAQDTRQHWLDLVQRRLDNAAALLAAELVPDQPCPVCGSAEHPDPSGATPPEDTEDDAHHPALDLSSAAQERAHDAWRTAETRREQAQRVLDDLRRQVGQTQVVAAGLSLHEAEEQAAAAQEAQQRAELAASELDRTQSQLRQLEAQLGERRTRQDQEGQARAQLQTRMEHQGEERDRLRRQISAALQGRSSLAELREELIRARGRVQTALAAGEDLTLREATVSTEQASLARDIAASGYTDLDHARAALLDEPLHQELSSAVQAWDQERAALAELARTADVVQGQELLRQGVAVPEAEQIEAARQSALESTEREHAALSAAGGMDALQQQIDQQCGTLQEVGARSADQRARAVEVEELLKLVRGGGENEYSMRLASYVLTGRLEDVAQAATERLLTMTDGRYELVHDDSSTGGARRRGLDLVVRDLYTDTLRPASSLSGGETFMASLALALGLADTVQAEAGGVEMDTLFVDEGFGSLDAQTLEQVMEVLDGLQAGGRTLGLVSHVDRMRQEIPCRLEVTKTRQGSHLTVVLPTGGEDYPGQHAS</sequence>
<dbReference type="PANTHER" id="PTHR32114:SF2">
    <property type="entry name" value="ABC TRANSPORTER ABCH.3"/>
    <property type="match status" value="1"/>
</dbReference>
<evidence type="ECO:0000256" key="3">
    <source>
        <dbReference type="ARBA" id="ARBA00013368"/>
    </source>
</evidence>
<evidence type="ECO:0000256" key="2">
    <source>
        <dbReference type="ARBA" id="ARBA00011322"/>
    </source>
</evidence>
<organism evidence="7 8">
    <name type="scientific">Micrococcus terreus</name>
    <dbReference type="NCBI Taxonomy" id="574650"/>
    <lineage>
        <taxon>Bacteria</taxon>
        <taxon>Bacillati</taxon>
        <taxon>Actinomycetota</taxon>
        <taxon>Actinomycetes</taxon>
        <taxon>Micrococcales</taxon>
        <taxon>Micrococcaceae</taxon>
        <taxon>Micrococcus</taxon>
    </lineage>
</organism>
<comment type="subunit">
    <text evidence="2">Heterodimer of SbcC and SbcD.</text>
</comment>
<dbReference type="Proteomes" id="UP000198881">
    <property type="component" value="Unassembled WGS sequence"/>
</dbReference>
<dbReference type="InterPro" id="IPR038729">
    <property type="entry name" value="Rad50/SbcC_AAA"/>
</dbReference>
<feature type="region of interest" description="Disordered" evidence="5">
    <location>
        <begin position="667"/>
        <end position="695"/>
    </location>
</feature>
<keyword evidence="8" id="KW-1185">Reference proteome</keyword>
<dbReference type="RefSeq" id="WP_091694577.1">
    <property type="nucleotide sequence ID" value="NZ_FPCG01000002.1"/>
</dbReference>
<feature type="domain" description="Rad50/SbcC-type AAA" evidence="6">
    <location>
        <begin position="5"/>
        <end position="218"/>
    </location>
</feature>
<dbReference type="GO" id="GO:0004527">
    <property type="term" value="F:exonuclease activity"/>
    <property type="evidence" value="ECO:0007669"/>
    <property type="project" value="UniProtKB-KW"/>
</dbReference>
<evidence type="ECO:0000256" key="5">
    <source>
        <dbReference type="SAM" id="MobiDB-lite"/>
    </source>
</evidence>
<feature type="compositionally biased region" description="Basic and acidic residues" evidence="5">
    <location>
        <begin position="667"/>
        <end position="678"/>
    </location>
</feature>
<proteinExistence type="inferred from homology"/>
<evidence type="ECO:0000313" key="8">
    <source>
        <dbReference type="Proteomes" id="UP000198881"/>
    </source>
</evidence>
<feature type="region of interest" description="Disordered" evidence="5">
    <location>
        <begin position="554"/>
        <end position="578"/>
    </location>
</feature>
<feature type="compositionally biased region" description="Basic and acidic residues" evidence="5">
    <location>
        <begin position="231"/>
        <end position="241"/>
    </location>
</feature>
<keyword evidence="7" id="KW-0540">Nuclease</keyword>
<reference evidence="7 8" key="1">
    <citation type="submission" date="2016-10" db="EMBL/GenBank/DDBJ databases">
        <authorList>
            <person name="de Groot N.N."/>
        </authorList>
    </citation>
    <scope>NUCLEOTIDE SEQUENCE [LARGE SCALE GENOMIC DNA]</scope>
    <source>
        <strain evidence="7 8">CGMCC 1.7054</strain>
    </source>
</reference>
<dbReference type="OrthoDB" id="9795626at2"/>
<evidence type="ECO:0000313" key="7">
    <source>
        <dbReference type="EMBL" id="SFV21158.1"/>
    </source>
</evidence>
<evidence type="ECO:0000256" key="1">
    <source>
        <dbReference type="ARBA" id="ARBA00006930"/>
    </source>
</evidence>
<comment type="similarity">
    <text evidence="1">Belongs to the SMC family. SbcC subfamily.</text>
</comment>
<gene>
    <name evidence="7" type="ORF">SAMN04487966_102213</name>
</gene>
<dbReference type="Gene3D" id="3.40.50.300">
    <property type="entry name" value="P-loop containing nucleotide triphosphate hydrolases"/>
    <property type="match status" value="2"/>
</dbReference>
<dbReference type="SUPFAM" id="SSF52540">
    <property type="entry name" value="P-loop containing nucleoside triphosphate hydrolases"/>
    <property type="match status" value="1"/>
</dbReference>
<evidence type="ECO:0000259" key="6">
    <source>
        <dbReference type="Pfam" id="PF13476"/>
    </source>
</evidence>
<protein>
    <recommendedName>
        <fullName evidence="3">Nuclease SbcCD subunit C</fullName>
    </recommendedName>
</protein>
<dbReference type="AlphaFoldDB" id="A0A1I7MGV2"/>
<dbReference type="InterPro" id="IPR027417">
    <property type="entry name" value="P-loop_NTPase"/>
</dbReference>
<dbReference type="EMBL" id="FPCG01000002">
    <property type="protein sequence ID" value="SFV21158.1"/>
    <property type="molecule type" value="Genomic_DNA"/>
</dbReference>
<dbReference type="PANTHER" id="PTHR32114">
    <property type="entry name" value="ABC TRANSPORTER ABCH.3"/>
    <property type="match status" value="1"/>
</dbReference>
<feature type="coiled-coil region" evidence="4">
    <location>
        <begin position="442"/>
        <end position="520"/>
    </location>
</feature>
<dbReference type="Pfam" id="PF13558">
    <property type="entry name" value="SbcC_Walker_B"/>
    <property type="match status" value="1"/>
</dbReference>
<dbReference type="GO" id="GO:0006302">
    <property type="term" value="P:double-strand break repair"/>
    <property type="evidence" value="ECO:0007669"/>
    <property type="project" value="InterPro"/>
</dbReference>
<accession>A0A1I7MGV2</accession>
<feature type="region of interest" description="Disordered" evidence="5">
    <location>
        <begin position="317"/>
        <end position="336"/>
    </location>
</feature>
<name>A0A1I7MGV2_9MICC</name>
<feature type="coiled-coil region" evidence="4">
    <location>
        <begin position="274"/>
        <end position="308"/>
    </location>
</feature>
<keyword evidence="7" id="KW-0269">Exonuclease</keyword>
<evidence type="ECO:0000256" key="4">
    <source>
        <dbReference type="SAM" id="Coils"/>
    </source>
</evidence>
<keyword evidence="7" id="KW-0378">Hydrolase</keyword>